<comment type="caution">
    <text evidence="2">The sequence shown here is derived from an EMBL/GenBank/DDBJ whole genome shotgun (WGS) entry which is preliminary data.</text>
</comment>
<name>A0ABN9Y3G2_9DINO</name>
<feature type="region of interest" description="Disordered" evidence="1">
    <location>
        <begin position="1"/>
        <end position="34"/>
    </location>
</feature>
<dbReference type="EMBL" id="CAUYUJ010021791">
    <property type="protein sequence ID" value="CAK0907031.1"/>
    <property type="molecule type" value="Genomic_DNA"/>
</dbReference>
<sequence>MVPPTGLGSSAVPLRMPPGLQPTQAVPQGDGQGAAVGSRFETAVRDFIDSEVMLNFDHMSVDAMGDGATASGSPPWVALCRDLRLLGYDLNLDDGWDRLGLCKEGPAPDKALVLRRAGLLGDLLNSVADGPLTEPERAMKRSWISRATEAHQQCLSELQEVLRVRQLQRVAEDRLPRWAEAEPVVVEHSVHEAGIPCTCLLNLSRILRARPQTADAHVSPSPEGARVACGQLLQGGGAFLQAMATMAGCGIMLWRLGRRKTSAACAVAWLRPPCRESLSTHSSSCRSIRALAAIRLGSWGARGHMTSSRLRAGGPPSYIPYRSATSP</sequence>
<proteinExistence type="predicted"/>
<keyword evidence="3" id="KW-1185">Reference proteome</keyword>
<evidence type="ECO:0000313" key="3">
    <source>
        <dbReference type="Proteomes" id="UP001189429"/>
    </source>
</evidence>
<dbReference type="Proteomes" id="UP001189429">
    <property type="component" value="Unassembled WGS sequence"/>
</dbReference>
<accession>A0ABN9Y3G2</accession>
<evidence type="ECO:0000313" key="2">
    <source>
        <dbReference type="EMBL" id="CAK0907031.1"/>
    </source>
</evidence>
<gene>
    <name evidence="2" type="ORF">PCOR1329_LOCUS82164</name>
</gene>
<organism evidence="2 3">
    <name type="scientific">Prorocentrum cordatum</name>
    <dbReference type="NCBI Taxonomy" id="2364126"/>
    <lineage>
        <taxon>Eukaryota</taxon>
        <taxon>Sar</taxon>
        <taxon>Alveolata</taxon>
        <taxon>Dinophyceae</taxon>
        <taxon>Prorocentrales</taxon>
        <taxon>Prorocentraceae</taxon>
        <taxon>Prorocentrum</taxon>
    </lineage>
</organism>
<evidence type="ECO:0000256" key="1">
    <source>
        <dbReference type="SAM" id="MobiDB-lite"/>
    </source>
</evidence>
<reference evidence="2" key="1">
    <citation type="submission" date="2023-10" db="EMBL/GenBank/DDBJ databases">
        <authorList>
            <person name="Chen Y."/>
            <person name="Shah S."/>
            <person name="Dougan E. K."/>
            <person name="Thang M."/>
            <person name="Chan C."/>
        </authorList>
    </citation>
    <scope>NUCLEOTIDE SEQUENCE [LARGE SCALE GENOMIC DNA]</scope>
</reference>
<protein>
    <submittedName>
        <fullName evidence="2">Uncharacterized protein</fullName>
    </submittedName>
</protein>